<dbReference type="Gene3D" id="2.30.42.10">
    <property type="match status" value="1"/>
</dbReference>
<dbReference type="InterPro" id="IPR036034">
    <property type="entry name" value="PDZ_sf"/>
</dbReference>
<dbReference type="SMART" id="SM00228">
    <property type="entry name" value="PDZ"/>
    <property type="match status" value="1"/>
</dbReference>
<dbReference type="Proteomes" id="UP001652640">
    <property type="component" value="Chromosome 19"/>
</dbReference>
<dbReference type="Pfam" id="PF00168">
    <property type="entry name" value="C2"/>
    <property type="match status" value="2"/>
</dbReference>
<dbReference type="Gene3D" id="2.60.40.150">
    <property type="entry name" value="C2 domain"/>
    <property type="match status" value="2"/>
</dbReference>
<dbReference type="PROSITE" id="PS50004">
    <property type="entry name" value="C2"/>
    <property type="match status" value="2"/>
</dbReference>
<dbReference type="InterPro" id="IPR001478">
    <property type="entry name" value="PDZ"/>
</dbReference>
<name>A0ABM4GSL1_ODOVR</name>
<feature type="domain" description="PDZ" evidence="5">
    <location>
        <begin position="64"/>
        <end position="150"/>
    </location>
</feature>
<dbReference type="CDD" id="cd04031">
    <property type="entry name" value="C2A_RIM1alpha"/>
    <property type="match status" value="1"/>
</dbReference>
<dbReference type="RefSeq" id="XP_070306306.1">
    <property type="nucleotide sequence ID" value="XM_070450205.1"/>
</dbReference>
<dbReference type="SUPFAM" id="SSF50156">
    <property type="entry name" value="PDZ domain-like"/>
    <property type="match status" value="1"/>
</dbReference>
<feature type="compositionally biased region" description="Polar residues" evidence="3">
    <location>
        <begin position="393"/>
        <end position="402"/>
    </location>
</feature>
<sequence length="825" mass="92308">MRAVDPKEGSVEAWRAGAGDLDYYWLDPATWHSRETSPISSHPVTWQPSKEGDRLIGRVILNKRTTMPKESGALLGLKVVGGKMTDLGRLGAFITKVKKGSLADVVGHLRAGDEVLEWNGKPLPGATNEEVYNIILESKSEPQVEIIVSRPIGDIPRIPESSHPPLESSSSSFESQKMERPSISVISPTSPGALKDAPQVLPGQLSVKLWYDKVGHQLIVNVLQATDLPPRVDGRPRNPYVKMYFLPDRSDKSKRRTKTVKKVLEPKWNQTFVYSHVHRRDFRERMLEITVWDQPRVQEEESEFLGEILIELETALLDDEPHWYKLQTHDESSLPLPQPSPFMPRRHTHGESASKKLQRSQRISDSDMSDYEVDDAIGVVPPGYRSSARESKPSTLTVPEQQRTTHHRSRSVSPHRGDDQGRPRSRLPNVPLQRSLDEIHPTRRSRSPTRHRDASRSPIDQRIRDVDSQCLSEQDSELLMLPRAKRGRSAECLHTTSDLQPSLDRARSASTNCLRPDASLHSPERERHSRKSERSSIQNQTRKGTASDAERTHRQASPTRSPPADAAFSSRRGRQLPQVPVRSGSIEQESGHKKLKSTIQRSTETGMAAEMRKMVRQPSRESTDGSINSYSSEGNLIFPGVRLGADSQFSDFLDGLGPAQLVGRQTLATPAMGDIQIGMEDKKGQLEVEVIRARSLTQKPGSKSTPAPYVKVYLLENGACIAKKKTRIARKTLDPLYQQSLVFDESPQGKVLQVIVWGDYGRMDHKCFMGVAQILLEELDLSSMVIGWYKLFPPSSLVDPTLTPLTRRASQSSLESSTGPPCIRS</sequence>
<evidence type="ECO:0000259" key="5">
    <source>
        <dbReference type="PROSITE" id="PS50106"/>
    </source>
</evidence>
<comment type="subcellular location">
    <subcellularLocation>
        <location evidence="2">Synapse</location>
    </subcellularLocation>
</comment>
<proteinExistence type="predicted"/>
<gene>
    <name evidence="7" type="primary">RIMS1</name>
</gene>
<dbReference type="InterPro" id="IPR039032">
    <property type="entry name" value="Rim-like"/>
</dbReference>
<keyword evidence="6" id="KW-1185">Reference proteome</keyword>
<dbReference type="Pfam" id="PF00595">
    <property type="entry name" value="PDZ"/>
    <property type="match status" value="1"/>
</dbReference>
<feature type="compositionally biased region" description="Basic and acidic residues" evidence="3">
    <location>
        <begin position="450"/>
        <end position="467"/>
    </location>
</feature>
<protein>
    <submittedName>
        <fullName evidence="7">Regulating synaptic membrane exocytosis protein 1 isoform X47</fullName>
    </submittedName>
</protein>
<feature type="region of interest" description="Disordered" evidence="3">
    <location>
        <begin position="329"/>
        <end position="468"/>
    </location>
</feature>
<dbReference type="InterPro" id="IPR000008">
    <property type="entry name" value="C2_dom"/>
</dbReference>
<dbReference type="CDD" id="cd06714">
    <property type="entry name" value="PDZ_RIM-like"/>
    <property type="match status" value="1"/>
</dbReference>
<evidence type="ECO:0000259" key="4">
    <source>
        <dbReference type="PROSITE" id="PS50004"/>
    </source>
</evidence>
<dbReference type="PROSITE" id="PS50106">
    <property type="entry name" value="PDZ"/>
    <property type="match status" value="1"/>
</dbReference>
<dbReference type="GeneID" id="110137782"/>
<evidence type="ECO:0000256" key="2">
    <source>
        <dbReference type="ARBA" id="ARBA00034103"/>
    </source>
</evidence>
<keyword evidence="1" id="KW-0770">Synapse</keyword>
<evidence type="ECO:0000256" key="3">
    <source>
        <dbReference type="SAM" id="MobiDB-lite"/>
    </source>
</evidence>
<dbReference type="PANTHER" id="PTHR12157">
    <property type="entry name" value="REGULATING SYNAPTIC MEMBRANE EXOCYTOSIS PROTEIN"/>
    <property type="match status" value="1"/>
</dbReference>
<feature type="domain" description="C2" evidence="4">
    <location>
        <begin position="201"/>
        <end position="324"/>
    </location>
</feature>
<dbReference type="SMART" id="SM00239">
    <property type="entry name" value="C2"/>
    <property type="match status" value="2"/>
</dbReference>
<dbReference type="InterPro" id="IPR035892">
    <property type="entry name" value="C2_domain_sf"/>
</dbReference>
<feature type="domain" description="C2" evidence="4">
    <location>
        <begin position="671"/>
        <end position="789"/>
    </location>
</feature>
<feature type="region of interest" description="Disordered" evidence="3">
    <location>
        <begin position="501"/>
        <end position="601"/>
    </location>
</feature>
<reference evidence="7" key="2">
    <citation type="submission" date="2025-08" db="UniProtKB">
        <authorList>
            <consortium name="RefSeq"/>
        </authorList>
    </citation>
    <scope>IDENTIFICATION</scope>
    <source>
        <tissue evidence="7">Tongue muscle</tissue>
    </source>
</reference>
<evidence type="ECO:0000256" key="1">
    <source>
        <dbReference type="ARBA" id="ARBA00023018"/>
    </source>
</evidence>
<accession>A0ABM4GSL1</accession>
<dbReference type="PANTHER" id="PTHR12157:SF18">
    <property type="entry name" value="REGULATING SYNAPTIC MEMBRANE EXOCYTOSIS PROTEIN 1"/>
    <property type="match status" value="1"/>
</dbReference>
<feature type="compositionally biased region" description="Low complexity" evidence="3">
    <location>
        <begin position="159"/>
        <end position="175"/>
    </location>
</feature>
<dbReference type="SUPFAM" id="SSF49562">
    <property type="entry name" value="C2 domain (Calcium/lipid-binding domain, CaLB)"/>
    <property type="match status" value="2"/>
</dbReference>
<reference evidence="6" key="1">
    <citation type="journal article" date="2022" name="J. Hered.">
        <title>A De Novo Chromosome-Level Genome Assembly of the White-Tailed Deer, Odocoileus Virginianus.</title>
        <authorList>
            <person name="London E.W."/>
            <person name="Roca A.L."/>
            <person name="Novakofski J.E."/>
            <person name="Mateus-Pinilla N.E."/>
        </authorList>
    </citation>
    <scope>NUCLEOTIDE SEQUENCE [LARGE SCALE GENOMIC DNA]</scope>
</reference>
<evidence type="ECO:0000313" key="7">
    <source>
        <dbReference type="RefSeq" id="XP_070306306.1"/>
    </source>
</evidence>
<feature type="region of interest" description="Disordered" evidence="3">
    <location>
        <begin position="157"/>
        <end position="191"/>
    </location>
</feature>
<dbReference type="CDD" id="cd04028">
    <property type="entry name" value="C2B_RIM1alpha"/>
    <property type="match status" value="1"/>
</dbReference>
<evidence type="ECO:0000313" key="6">
    <source>
        <dbReference type="Proteomes" id="UP001652640"/>
    </source>
</evidence>
<organism evidence="6 7">
    <name type="scientific">Odocoileus virginianus</name>
    <name type="common">White-tailed deer</name>
    <dbReference type="NCBI Taxonomy" id="9874"/>
    <lineage>
        <taxon>Eukaryota</taxon>
        <taxon>Metazoa</taxon>
        <taxon>Chordata</taxon>
        <taxon>Craniata</taxon>
        <taxon>Vertebrata</taxon>
        <taxon>Euteleostomi</taxon>
        <taxon>Mammalia</taxon>
        <taxon>Eutheria</taxon>
        <taxon>Laurasiatheria</taxon>
        <taxon>Artiodactyla</taxon>
        <taxon>Ruminantia</taxon>
        <taxon>Pecora</taxon>
        <taxon>Cervidae</taxon>
        <taxon>Odocoileinae</taxon>
        <taxon>Odocoileus</taxon>
    </lineage>
</organism>